<dbReference type="STRING" id="1318743.PU02_0197"/>
<evidence type="ECO:0000256" key="3">
    <source>
        <dbReference type="ARBA" id="ARBA00022741"/>
    </source>
</evidence>
<proteinExistence type="predicted"/>
<comment type="catalytic activity">
    <reaction evidence="6">
        <text>L-threonyl-[protein] + ATP = 3-O-(5'-adenylyl)-L-threonyl-[protein] + diphosphate</text>
        <dbReference type="Rhea" id="RHEA:54292"/>
        <dbReference type="Rhea" id="RHEA-COMP:11060"/>
        <dbReference type="Rhea" id="RHEA-COMP:13847"/>
        <dbReference type="ChEBI" id="CHEBI:30013"/>
        <dbReference type="ChEBI" id="CHEBI:30616"/>
        <dbReference type="ChEBI" id="CHEBI:33019"/>
        <dbReference type="ChEBI" id="CHEBI:138113"/>
        <dbReference type="EC" id="2.7.7.108"/>
    </reaction>
</comment>
<evidence type="ECO:0000256" key="7">
    <source>
        <dbReference type="ARBA" id="ARBA00048696"/>
    </source>
</evidence>
<protein>
    <recommendedName>
        <fullName evidence="5">protein adenylyltransferase</fullName>
        <ecNumber evidence="5">2.7.7.108</ecNumber>
    </recommendedName>
</protein>
<evidence type="ECO:0000256" key="5">
    <source>
        <dbReference type="ARBA" id="ARBA00034531"/>
    </source>
</evidence>
<dbReference type="Gene3D" id="1.10.3290.10">
    <property type="entry name" value="Fido-like domain"/>
    <property type="match status" value="1"/>
</dbReference>
<dbReference type="KEGG" id="banc:PU02_0197"/>
<dbReference type="RefSeq" id="WP_053943693.1">
    <property type="nucleotide sequence ID" value="NZ_CP010401.1"/>
</dbReference>
<dbReference type="SUPFAM" id="SSF140931">
    <property type="entry name" value="Fic-like"/>
    <property type="match status" value="1"/>
</dbReference>
<feature type="domain" description="Fido" evidence="8">
    <location>
        <begin position="70"/>
        <end position="223"/>
    </location>
</feature>
<dbReference type="NCBIfam" id="NF033856">
    <property type="entry name" value="T4SS_effec_BID"/>
    <property type="match status" value="3"/>
</dbReference>
<dbReference type="OrthoDB" id="7926176at2"/>
<dbReference type="EMBL" id="CP010401">
    <property type="protein sequence ID" value="ALE03011.1"/>
    <property type="molecule type" value="Genomic_DNA"/>
</dbReference>
<name>A0A0M3T2K6_9HYPH</name>
<keyword evidence="10" id="KW-1185">Reference proteome</keyword>
<evidence type="ECO:0000313" key="10">
    <source>
        <dbReference type="Proteomes" id="UP000057213"/>
    </source>
</evidence>
<dbReference type="PANTHER" id="PTHR39560:SF1">
    <property type="entry name" value="PROTEIN ADENYLYLTRANSFERASE FIC-RELATED"/>
    <property type="match status" value="1"/>
</dbReference>
<evidence type="ECO:0000256" key="1">
    <source>
        <dbReference type="ARBA" id="ARBA00022679"/>
    </source>
</evidence>
<keyword evidence="2" id="KW-0548">Nucleotidyltransferase</keyword>
<evidence type="ECO:0000256" key="6">
    <source>
        <dbReference type="ARBA" id="ARBA00047939"/>
    </source>
</evidence>
<keyword evidence="4" id="KW-0067">ATP-binding</keyword>
<dbReference type="Pfam" id="PF18543">
    <property type="entry name" value="ID"/>
    <property type="match status" value="1"/>
</dbReference>
<evidence type="ECO:0000256" key="4">
    <source>
        <dbReference type="ARBA" id="ARBA00022840"/>
    </source>
</evidence>
<dbReference type="GO" id="GO:0070733">
    <property type="term" value="F:AMPylase activity"/>
    <property type="evidence" value="ECO:0007669"/>
    <property type="project" value="UniProtKB-EC"/>
</dbReference>
<dbReference type="InterPro" id="IPR003812">
    <property type="entry name" value="Fido"/>
</dbReference>
<evidence type="ECO:0000259" key="8">
    <source>
        <dbReference type="PROSITE" id="PS51459"/>
    </source>
</evidence>
<evidence type="ECO:0000313" key="9">
    <source>
        <dbReference type="EMBL" id="ALE03011.1"/>
    </source>
</evidence>
<reference evidence="9 10" key="1">
    <citation type="journal article" date="2015" name="Genome Announc.">
        <title>Complete Genome Sequence of Bartonella ancashensis Strain 20.00, Isolated from the Blood of a Patient with Verruga Peruana.</title>
        <authorList>
            <person name="Hang J."/>
            <person name="Mullins K.E."/>
            <person name="Clifford R.J."/>
            <person name="Onmus-Leone F."/>
            <person name="Yang Y."/>
            <person name="Jiang J."/>
            <person name="Leguia M."/>
            <person name="Kasper M.R."/>
            <person name="Maguina C."/>
            <person name="Lesho E.P."/>
            <person name="Jarman R.G."/>
            <person name="Richards A.L."/>
            <person name="Blazes D."/>
        </authorList>
    </citation>
    <scope>NUCLEOTIDE SEQUENCE [LARGE SCALE GENOMIC DNA]</scope>
    <source>
        <strain evidence="9 10">20.00</strain>
    </source>
</reference>
<dbReference type="PROSITE" id="PS51459">
    <property type="entry name" value="FIDO"/>
    <property type="match status" value="1"/>
</dbReference>
<accession>A0A0M3T2K6</accession>
<dbReference type="Pfam" id="PF02661">
    <property type="entry name" value="Fic"/>
    <property type="match status" value="1"/>
</dbReference>
<evidence type="ECO:0000256" key="2">
    <source>
        <dbReference type="ARBA" id="ARBA00022695"/>
    </source>
</evidence>
<dbReference type="PANTHER" id="PTHR39560">
    <property type="entry name" value="PROTEIN ADENYLYLTRANSFERASE FIC-RELATED"/>
    <property type="match status" value="1"/>
</dbReference>
<comment type="catalytic activity">
    <reaction evidence="7">
        <text>L-tyrosyl-[protein] + ATP = O-(5'-adenylyl)-L-tyrosyl-[protein] + diphosphate</text>
        <dbReference type="Rhea" id="RHEA:54288"/>
        <dbReference type="Rhea" id="RHEA-COMP:10136"/>
        <dbReference type="Rhea" id="RHEA-COMP:13846"/>
        <dbReference type="ChEBI" id="CHEBI:30616"/>
        <dbReference type="ChEBI" id="CHEBI:33019"/>
        <dbReference type="ChEBI" id="CHEBI:46858"/>
        <dbReference type="ChEBI" id="CHEBI:83624"/>
        <dbReference type="EC" id="2.7.7.108"/>
    </reaction>
</comment>
<gene>
    <name evidence="9" type="ORF">PU02_0197</name>
</gene>
<dbReference type="EC" id="2.7.7.108" evidence="5"/>
<dbReference type="GO" id="GO:0051302">
    <property type="term" value="P:regulation of cell division"/>
    <property type="evidence" value="ECO:0007669"/>
    <property type="project" value="TreeGrafter"/>
</dbReference>
<dbReference type="Proteomes" id="UP000057213">
    <property type="component" value="Chromosome"/>
</dbReference>
<dbReference type="InterPro" id="IPR036597">
    <property type="entry name" value="Fido-like_dom_sf"/>
</dbReference>
<dbReference type="InterPro" id="IPR012340">
    <property type="entry name" value="NA-bd_OB-fold"/>
</dbReference>
<dbReference type="PATRIC" id="fig|1318743.3.peg.204"/>
<keyword evidence="3" id="KW-0547">Nucleotide-binding</keyword>
<dbReference type="Gene3D" id="2.40.50.140">
    <property type="entry name" value="Nucleic acid-binding proteins"/>
    <property type="match status" value="1"/>
</dbReference>
<organism evidence="9 10">
    <name type="scientific">Bartonella ancashensis</name>
    <dbReference type="NCBI Taxonomy" id="1318743"/>
    <lineage>
        <taxon>Bacteria</taxon>
        <taxon>Pseudomonadati</taxon>
        <taxon>Pseudomonadota</taxon>
        <taxon>Alphaproteobacteria</taxon>
        <taxon>Hyphomicrobiales</taxon>
        <taxon>Bartonellaceae</taxon>
        <taxon>Bartonella</taxon>
    </lineage>
</organism>
<dbReference type="InterPro" id="IPR040548">
    <property type="entry name" value="BepA_ID"/>
</dbReference>
<sequence length="1102" mass="124992">MKKNQKNTSEMAVKEMPSSSPTAYNYYYPNTLTLINEHGIKDRVHLEKLCAHTSAQALINLRQEPLPEKLDSSYLRHVHHQLFKDVFAWAGQTRDIPFIFPDGRAAHIPTMQKSDPPVIFATGSEIQEVLKRLDQELEKRNYLQGLSREEFAQSAATLFSLVNYAHPFREGNGRTQRAFFEKIAEGAGYELDFSLVTKERMATASIAALTENDFKPLQHMFEDISNPEKQSILREFMDHMKNLKDDTFHNQNVVVAEEGKTYQGICKGDSDNSFFVATNDKTIVVEKKENVTLEFVKGLTRDASVSFVSSSQQADLIPAEKIKPLSEDSMTRILLKNPQFRESLHRIEELSKIVYGDPAAVHRKVDLIRSDPDKIEEMSAQVYMSPKSVARLSGRKIIFFSTPARKHSKNKVHLLSFSLESHGRSLKNLRESIIKNYTEEKERKSQSVAAPSEKLQSILKESIETQKELLSSSPELQQEVDKFMQAVVSRLSKDELEAVEQCQYGQLAKSLGTSLHRAQEITQIINTLKEGYALATPLRRDILREEIPSQNGDNKVVKLQHASVSRSRQEDSFVAEVVDSTLEEMQDDFALQQSQEISARRKTSPLTDEIEDVIARMREVASIVYGDPDALNGVREQVVRNPSLGDEVARVIERSPQIVKKLAGKKNVFGKDSARKIAEDHVCLLSSMVSDYADIVRDMQKEAIFDSHSRQQDSLYPIKKPSNQLYELLFTQPQYQEKILLESPVLQAELVSYMQFINDRFSPTEYEAVKRGDPEKFAKMFGISDDQAKNVVRIIHRTQEVHQMLQISEVHSLQVDVHSPQETRHTQNLSEDGMNEYYDEGIRKLATSAATNDNVQKTEEKDVLIPDSIVTPLSKREIDKKICGDICVKANLGQIWKLSEAVYGHSEALDEKMILIHQDPRWAKHVAQQIESFPGSIADLAGKCFFAMKTQARKQAEDAISLLCTAVANHADIVTAAHEKVIDQHQKDVEQLGNAVPLPSDRLNNLFALQKQQQRKVLSQDPALKKELYNYMTSFQNRLSQGDYKAIQNNDFEALSVNVGVSIPQAEKIAEVFKCTREAQKQTMELKLNRQQDGKQVKAMTL</sequence>
<dbReference type="AlphaFoldDB" id="A0A0M3T2K6"/>
<keyword evidence="1" id="KW-0808">Transferase</keyword>
<dbReference type="GO" id="GO:0005524">
    <property type="term" value="F:ATP binding"/>
    <property type="evidence" value="ECO:0007669"/>
    <property type="project" value="UniProtKB-KW"/>
</dbReference>